<feature type="domain" description="CHAT" evidence="1">
    <location>
        <begin position="467"/>
        <end position="607"/>
    </location>
</feature>
<organism evidence="2 3">
    <name type="scientific">Arthrobacter ulcerisalmonis</name>
    <dbReference type="NCBI Taxonomy" id="2483813"/>
    <lineage>
        <taxon>Bacteria</taxon>
        <taxon>Bacillati</taxon>
        <taxon>Actinomycetota</taxon>
        <taxon>Actinomycetes</taxon>
        <taxon>Micrococcales</taxon>
        <taxon>Micrococcaceae</taxon>
        <taxon>Arthrobacter</taxon>
    </lineage>
</organism>
<keyword evidence="3" id="KW-1185">Reference proteome</keyword>
<proteinExistence type="predicted"/>
<gene>
    <name evidence="2" type="ORF">PSET11_01003</name>
</gene>
<protein>
    <submittedName>
        <fullName evidence="2">CHAT domain protein</fullName>
    </submittedName>
</protein>
<dbReference type="AlphaFoldDB" id="A0A3P5WLI8"/>
<name>A0A3P5WLI8_9MICC</name>
<evidence type="ECO:0000313" key="3">
    <source>
        <dbReference type="Proteomes" id="UP000280861"/>
    </source>
</evidence>
<sequence length="707" mass="77415">MSEPILYVVAFSSEDASDAAYSPITTDWEQSGEGGTRPQLLSREIVPALPALWYCLHLPKSPHDIVDIRIKYLPWLQEAAFAHNILLVPMGLVRRAVTGIPKEWSRTLLIGPDDEQAELARLGRDLGFSLSPAVFSELSTISLRTHWKTIAENQSASVSAGLRKTGIEPVTALETGGIELPMRRLLRQVGNKNVELPTDPESMVLEAWRIQAFVAALAQLDSENVPMAEDRLPSEWEAAAQRLRRPLTIGLPGVSPKQRRLYQLKHEDTPVAAPVRPSILVWPERYQDASDSDIESSVIALLVAHQAIADDSLGITMPAVPPKAFTALAALEQHCADLAKRGQTARPLAVRKLLKQLNKAIQPVWEDPLANNLMRASALTIIGSFPIGLSTPPGSSDPLSCLMPVSYRPLVPLTRSVPNALLPRRNAQLGQGFKVLVAECIVAEDPVGQASRRAWGAVSEMFSRDDPRSSMTYQMTLSVDDLRDAIAEHQPDVLVISAHGFYNPAQNVAGIQVGKGFSFGVDLGPLPPLVILSACHVAPRGTGAVTITDLLLREGAIAVLGTLVPVNVVHNAVLMQRFFVYMIEVLAGRADHKSVREVWHRVQTSNAVHDVTSGHPMFEEWFMTRPPAGGPSPHELFKLGGSTKRLRRGNVYGDTEARLLEIADGFGDKDRVTNWLKHDYVPESAFYCFIGDPDRIHLQPPTDPSSI</sequence>
<dbReference type="InterPro" id="IPR024983">
    <property type="entry name" value="CHAT_dom"/>
</dbReference>
<evidence type="ECO:0000313" key="2">
    <source>
        <dbReference type="EMBL" id="VDC22548.1"/>
    </source>
</evidence>
<dbReference type="RefSeq" id="WP_124090996.1">
    <property type="nucleotide sequence ID" value="NZ_CBCRYA010000028.1"/>
</dbReference>
<reference evidence="2 3" key="1">
    <citation type="submission" date="2018-11" db="EMBL/GenBank/DDBJ databases">
        <authorList>
            <person name="Criscuolo A."/>
        </authorList>
    </citation>
    <scope>NUCLEOTIDE SEQUENCE [LARGE SCALE GENOMIC DNA]</scope>
    <source>
        <strain evidence="2">AT11b</strain>
    </source>
</reference>
<dbReference type="Proteomes" id="UP000280861">
    <property type="component" value="Unassembled WGS sequence"/>
</dbReference>
<accession>A0A3P5WLI8</accession>
<dbReference type="OrthoDB" id="2079951at2"/>
<dbReference type="EMBL" id="UXAU01000016">
    <property type="protein sequence ID" value="VDC22548.1"/>
    <property type="molecule type" value="Genomic_DNA"/>
</dbReference>
<dbReference type="Pfam" id="PF12770">
    <property type="entry name" value="CHAT"/>
    <property type="match status" value="1"/>
</dbReference>
<evidence type="ECO:0000259" key="1">
    <source>
        <dbReference type="Pfam" id="PF12770"/>
    </source>
</evidence>